<gene>
    <name evidence="1" type="ORF">L3X37_09975</name>
</gene>
<organism evidence="1 2">
    <name type="scientific">Wocania arenilitoris</name>
    <dbReference type="NCBI Taxonomy" id="2044858"/>
    <lineage>
        <taxon>Bacteria</taxon>
        <taxon>Pseudomonadati</taxon>
        <taxon>Bacteroidota</taxon>
        <taxon>Flavobacteriia</taxon>
        <taxon>Flavobacteriales</taxon>
        <taxon>Flavobacteriaceae</taxon>
        <taxon>Wocania</taxon>
    </lineage>
</organism>
<name>A0AAE3ENI4_9FLAO</name>
<dbReference type="Proteomes" id="UP001199795">
    <property type="component" value="Unassembled WGS sequence"/>
</dbReference>
<dbReference type="RefSeq" id="WP_237240032.1">
    <property type="nucleotide sequence ID" value="NZ_JAKKDU010000010.1"/>
</dbReference>
<proteinExistence type="predicted"/>
<comment type="caution">
    <text evidence="1">The sequence shown here is derived from an EMBL/GenBank/DDBJ whole genome shotgun (WGS) entry which is preliminary data.</text>
</comment>
<sequence length="138" mass="16063">MSSRTVNLKNTRPEISSITINDCMSADEHFQNSVLRPVIKLQSELLIEVFKNYVVKHKSVFYDLSLQKRMDYIENAVQKDMKFRNSIKGMIIGLFTVDEYLIYIKNSSALNKRMMNIVKERLLSNIQLFEKPDLLAAV</sequence>
<protein>
    <submittedName>
        <fullName evidence="1">Glyoxalase</fullName>
    </submittedName>
</protein>
<evidence type="ECO:0000313" key="2">
    <source>
        <dbReference type="Proteomes" id="UP001199795"/>
    </source>
</evidence>
<dbReference type="AlphaFoldDB" id="A0AAE3ENI4"/>
<evidence type="ECO:0000313" key="1">
    <source>
        <dbReference type="EMBL" id="MCF7568693.1"/>
    </source>
</evidence>
<keyword evidence="2" id="KW-1185">Reference proteome</keyword>
<accession>A0AAE3ENI4</accession>
<reference evidence="1" key="1">
    <citation type="submission" date="2022-01" db="EMBL/GenBank/DDBJ databases">
        <title>Draft genome sequence of Sabulilitoribacter arenilitoris KCTC 52401.</title>
        <authorList>
            <person name="Oh J.-S."/>
        </authorList>
    </citation>
    <scope>NUCLEOTIDE SEQUENCE</scope>
    <source>
        <strain evidence="1">HMF6543</strain>
    </source>
</reference>
<dbReference type="EMBL" id="JAKKDU010000010">
    <property type="protein sequence ID" value="MCF7568693.1"/>
    <property type="molecule type" value="Genomic_DNA"/>
</dbReference>